<evidence type="ECO:0000313" key="1">
    <source>
        <dbReference type="EMBL" id="BAR94576.1"/>
    </source>
</evidence>
<dbReference type="EMBL" id="LC064302">
    <property type="protein sequence ID" value="BAR94576.1"/>
    <property type="molecule type" value="Genomic_DNA"/>
</dbReference>
<dbReference type="Proteomes" id="UP000203732">
    <property type="component" value="Segment"/>
</dbReference>
<name>A0A0H5AXU0_BPK21</name>
<organism evidence="1 2">
    <name type="scientific">Pseudomonas phage KPP21</name>
    <dbReference type="NCBI Taxonomy" id="1678082"/>
    <lineage>
        <taxon>Viruses</taxon>
        <taxon>Duplodnaviria</taxon>
        <taxon>Heunggongvirae</taxon>
        <taxon>Uroviricota</taxon>
        <taxon>Caudoviricetes</taxon>
        <taxon>Schitoviridae</taxon>
        <taxon>Migulavirinae</taxon>
        <taxon>Luzseptimavirus</taxon>
        <taxon>Luzseptimavirus KPP21</taxon>
    </lineage>
</organism>
<organismHost>
    <name type="scientific">Pseudomonas aeruginosa</name>
    <dbReference type="NCBI Taxonomy" id="287"/>
</organismHost>
<dbReference type="GeneID" id="26645233"/>
<proteinExistence type="predicted"/>
<dbReference type="RefSeq" id="YP_009218966.1">
    <property type="nucleotide sequence ID" value="NC_029017.1"/>
</dbReference>
<sequence length="72" mass="8587">MTDDELINCLAPYFCTRKNIGVLARKYSKERRYSVVEDLRDKASYLLSALMQKYGIRYMKFRSLESAYFNKN</sequence>
<accession>A0A0H5AXU0</accession>
<keyword evidence="2" id="KW-1185">Reference proteome</keyword>
<reference evidence="1 2" key="1">
    <citation type="submission" date="2015-07" db="EMBL/GenBank/DDBJ databases">
        <title>Characterization of Pseudomonas aeruginosa phage KPP21 belonging to family Podoviridae genus N4-like viruses, isolated in Japan.</title>
        <authorList>
            <person name="Shigehisa R."/>
            <person name="Uchiyama J."/>
            <person name="Kato S."/>
            <person name="Takemura-Uchiyama I."/>
            <person name="Ujihara T."/>
            <person name="Sakaguchi Y."/>
            <person name="Okamoto N."/>
            <person name="Shimakura H."/>
            <person name="Daibata M."/>
            <person name="Sakaguchi M."/>
            <person name="Matsuzaki S."/>
        </authorList>
    </citation>
    <scope>NUCLEOTIDE SEQUENCE [LARGE SCALE GENOMIC DNA]</scope>
</reference>
<dbReference type="KEGG" id="vg:26645233"/>
<dbReference type="OrthoDB" id="37225at10239"/>
<protein>
    <submittedName>
        <fullName evidence="1">Uncharacterized protein</fullName>
    </submittedName>
</protein>
<evidence type="ECO:0000313" key="2">
    <source>
        <dbReference type="Proteomes" id="UP000203732"/>
    </source>
</evidence>